<dbReference type="AlphaFoldDB" id="A0A557QKQ5"/>
<dbReference type="Proteomes" id="UP000319502">
    <property type="component" value="Unassembled WGS sequence"/>
</dbReference>
<sequence>MDQLDPPCYLNGDQPPIIGCVCTAFYLVQHQVDGEITDPANVAYFKFSSGWVRLYFEGNTIFWRGSEQPHEPVNDGHSRMLVLANLSEMKGVIESALESIEYWGTSTEVGANLRFAGGKELSFRHLGNCDATLFNG</sequence>
<organism evidence="1 2">
    <name type="scientific">Denitromonas halophila</name>
    <dbReference type="NCBI Taxonomy" id="1629404"/>
    <lineage>
        <taxon>Bacteria</taxon>
        <taxon>Pseudomonadati</taxon>
        <taxon>Pseudomonadota</taxon>
        <taxon>Betaproteobacteria</taxon>
        <taxon>Rhodocyclales</taxon>
        <taxon>Zoogloeaceae</taxon>
        <taxon>Denitromonas</taxon>
    </lineage>
</organism>
<reference evidence="1 2" key="1">
    <citation type="submission" date="2019-07" db="EMBL/GenBank/DDBJ databases">
        <title>The pathways for chlorine oxyanion respiration interact through the shared metabolite chlorate.</title>
        <authorList>
            <person name="Barnum T.P."/>
            <person name="Cheng Y."/>
            <person name="Hill K.A."/>
            <person name="Lucas L.N."/>
            <person name="Carlson H.K."/>
            <person name="Coates J.D."/>
        </authorList>
    </citation>
    <scope>NUCLEOTIDE SEQUENCE [LARGE SCALE GENOMIC DNA]</scope>
    <source>
        <strain evidence="1 2">SFB-3</strain>
    </source>
</reference>
<dbReference type="RefSeq" id="WP_144310685.1">
    <property type="nucleotide sequence ID" value="NZ_VMNK01000015.1"/>
</dbReference>
<protein>
    <submittedName>
        <fullName evidence="1">Uncharacterized protein</fullName>
    </submittedName>
</protein>
<gene>
    <name evidence="1" type="ORF">FHP91_16945</name>
</gene>
<proteinExistence type="predicted"/>
<comment type="caution">
    <text evidence="1">The sequence shown here is derived from an EMBL/GenBank/DDBJ whole genome shotgun (WGS) entry which is preliminary data.</text>
</comment>
<name>A0A557QKQ5_9RHOO</name>
<keyword evidence="2" id="KW-1185">Reference proteome</keyword>
<dbReference type="EMBL" id="VMNK01000015">
    <property type="protein sequence ID" value="TVO53457.1"/>
    <property type="molecule type" value="Genomic_DNA"/>
</dbReference>
<evidence type="ECO:0000313" key="1">
    <source>
        <dbReference type="EMBL" id="TVO53457.1"/>
    </source>
</evidence>
<evidence type="ECO:0000313" key="2">
    <source>
        <dbReference type="Proteomes" id="UP000319502"/>
    </source>
</evidence>
<accession>A0A557QKQ5</accession>
<dbReference type="OrthoDB" id="65801at2"/>